<keyword evidence="4" id="KW-1185">Reference proteome</keyword>
<comment type="caution">
    <text evidence="3">The sequence shown here is derived from an EMBL/GenBank/DDBJ whole genome shotgun (WGS) entry which is preliminary data.</text>
</comment>
<evidence type="ECO:0000313" key="3">
    <source>
        <dbReference type="EMBL" id="CAH1415681.1"/>
    </source>
</evidence>
<dbReference type="Gene3D" id="3.80.10.10">
    <property type="entry name" value="Ribonuclease Inhibitor"/>
    <property type="match status" value="1"/>
</dbReference>
<dbReference type="InterPro" id="IPR001611">
    <property type="entry name" value="Leu-rich_rpt"/>
</dbReference>
<dbReference type="Proteomes" id="UP001157418">
    <property type="component" value="Unassembled WGS sequence"/>
</dbReference>
<gene>
    <name evidence="3" type="ORF">LVIROSA_LOCUS3511</name>
</gene>
<proteinExistence type="predicted"/>
<dbReference type="InterPro" id="IPR032675">
    <property type="entry name" value="LRR_dom_sf"/>
</dbReference>
<accession>A0AAU9LQV1</accession>
<feature type="region of interest" description="Disordered" evidence="2">
    <location>
        <begin position="1"/>
        <end position="30"/>
    </location>
</feature>
<dbReference type="PANTHER" id="PTHR48059">
    <property type="entry name" value="POLYGALACTURONASE INHIBITOR 1"/>
    <property type="match status" value="1"/>
</dbReference>
<dbReference type="PANTHER" id="PTHR48059:SF30">
    <property type="entry name" value="OS06G0587000 PROTEIN"/>
    <property type="match status" value="1"/>
</dbReference>
<dbReference type="InterPro" id="IPR051848">
    <property type="entry name" value="PGIP"/>
</dbReference>
<dbReference type="Pfam" id="PF00560">
    <property type="entry name" value="LRR_1"/>
    <property type="match status" value="1"/>
</dbReference>
<evidence type="ECO:0000256" key="2">
    <source>
        <dbReference type="SAM" id="MobiDB-lite"/>
    </source>
</evidence>
<evidence type="ECO:0008006" key="5">
    <source>
        <dbReference type="Google" id="ProtNLM"/>
    </source>
</evidence>
<dbReference type="SUPFAM" id="SSF52058">
    <property type="entry name" value="L domain-like"/>
    <property type="match status" value="1"/>
</dbReference>
<protein>
    <recommendedName>
        <fullName evidence="5">Leucine-rich repeat-containing N-terminal plant-type domain-containing protein</fullName>
    </recommendedName>
</protein>
<reference evidence="3 4" key="1">
    <citation type="submission" date="2022-01" db="EMBL/GenBank/DDBJ databases">
        <authorList>
            <person name="Xiong W."/>
            <person name="Schranz E."/>
        </authorList>
    </citation>
    <scope>NUCLEOTIDE SEQUENCE [LARGE SCALE GENOMIC DNA]</scope>
</reference>
<evidence type="ECO:0000313" key="4">
    <source>
        <dbReference type="Proteomes" id="UP001157418"/>
    </source>
</evidence>
<name>A0AAU9LQV1_9ASTR</name>
<organism evidence="3 4">
    <name type="scientific">Lactuca virosa</name>
    <dbReference type="NCBI Taxonomy" id="75947"/>
    <lineage>
        <taxon>Eukaryota</taxon>
        <taxon>Viridiplantae</taxon>
        <taxon>Streptophyta</taxon>
        <taxon>Embryophyta</taxon>
        <taxon>Tracheophyta</taxon>
        <taxon>Spermatophyta</taxon>
        <taxon>Magnoliopsida</taxon>
        <taxon>eudicotyledons</taxon>
        <taxon>Gunneridae</taxon>
        <taxon>Pentapetalae</taxon>
        <taxon>asterids</taxon>
        <taxon>campanulids</taxon>
        <taxon>Asterales</taxon>
        <taxon>Asteraceae</taxon>
        <taxon>Cichorioideae</taxon>
        <taxon>Cichorieae</taxon>
        <taxon>Lactucinae</taxon>
        <taxon>Lactuca</taxon>
    </lineage>
</organism>
<dbReference type="AlphaFoldDB" id="A0AAU9LQV1"/>
<dbReference type="EMBL" id="CAKMRJ010000001">
    <property type="protein sequence ID" value="CAH1415681.1"/>
    <property type="molecule type" value="Genomic_DNA"/>
</dbReference>
<feature type="compositionally biased region" description="Polar residues" evidence="2">
    <location>
        <begin position="1"/>
        <end position="11"/>
    </location>
</feature>
<comment type="subcellular location">
    <subcellularLocation>
        <location evidence="1">Cell envelope</location>
    </subcellularLocation>
</comment>
<evidence type="ECO:0000256" key="1">
    <source>
        <dbReference type="ARBA" id="ARBA00004196"/>
    </source>
</evidence>
<sequence>MSTSGHPQAQAPQRDGRQRTAPGGGVFSISSSPPATMMFCNSYKNQTSCFTSSAPPSVIDSDRHFSGFMICFMESETKSDGLQFKSRSDTACSSSDRDSLLSFAANFPTLNWTAAIDCCSWDEIDCDDIGNWVVELSLPDRGLRGVIPSSLQSLNTISLLNLSCNFLSGLLPDGLFSSMNNLRIIDVSYNRFSGQLLDILPPTIQSLNFYGSCFNGTIQAAFLQAIPSLIALNVTNNTFIGVIPSSISDNSTGLVIIDSLMDTTS</sequence>